<dbReference type="Proteomes" id="UP000194225">
    <property type="component" value="Unassembled WGS sequence"/>
</dbReference>
<sequence length="439" mass="46872">MLEAVFKGHTAFIISAITLSLAFFGVAFFTAKKRTDRPFHLALWCTSMLSVSFLTLWTTGGSQGSGRCVVNLKFLEPFGTEQGLLNCLMFTPVGFLGVLVTRRLLAGFAISMGLSVAIETAQGALPAIGRACDTSDLLANSTGGLLGALTAFLITRTRPSELAAWRLNAPRSIVTWVAFNVIIGVVWSTSIQTHTVKSTEAVGSAGGNERKVAIAAVRQAFGNHYTVGNVQFSSSPDSDRGTIMASLPVGFVQVNWPEGNEITASLDMSDSGEASGFPVPGSPAHIKKSTEAKKVATTYAEKHFPWALPGSTAEVSPVGDNAALGWMVSWRKHLHGVLMPMRLDVQIDRAGHVSQLSTRKIPDVDVPSLRVTKESAVQRAMHSAPGCRKAEAGELLAVQDKANWNAVWRISVTCKDSSMVTHVNAHSGAVEMKEKNPAP</sequence>
<keyword evidence="1" id="KW-0812">Transmembrane</keyword>
<evidence type="ECO:0000313" key="3">
    <source>
        <dbReference type="EMBL" id="OSY37542.1"/>
    </source>
</evidence>
<dbReference type="RefSeq" id="WP_085927905.1">
    <property type="nucleotide sequence ID" value="NZ_BAABSS010000042.1"/>
</dbReference>
<feature type="transmembrane region" description="Helical" evidence="1">
    <location>
        <begin position="137"/>
        <end position="155"/>
    </location>
</feature>
<keyword evidence="1" id="KW-0472">Membrane</keyword>
<dbReference type="Pfam" id="PF04892">
    <property type="entry name" value="VanZ"/>
    <property type="match status" value="1"/>
</dbReference>
<dbReference type="GeneID" id="90924129"/>
<dbReference type="KEGG" id="spla:CP981_12535"/>
<organism evidence="4 6">
    <name type="scientific">Streptomyces platensis</name>
    <dbReference type="NCBI Taxonomy" id="58346"/>
    <lineage>
        <taxon>Bacteria</taxon>
        <taxon>Bacillati</taxon>
        <taxon>Actinomycetota</taxon>
        <taxon>Actinomycetes</taxon>
        <taxon>Kitasatosporales</taxon>
        <taxon>Streptomycetaceae</taxon>
        <taxon>Streptomyces</taxon>
    </lineage>
</organism>
<accession>A0AAE6TM20</accession>
<keyword evidence="1" id="KW-1133">Transmembrane helix</keyword>
<keyword evidence="5" id="KW-1185">Reference proteome</keyword>
<dbReference type="InterPro" id="IPR006976">
    <property type="entry name" value="VanZ-like"/>
</dbReference>
<feature type="domain" description="VanZ-like" evidence="2">
    <location>
        <begin position="72"/>
        <end position="154"/>
    </location>
</feature>
<dbReference type="EMBL" id="MIGA01000066">
    <property type="protein sequence ID" value="OSY37542.1"/>
    <property type="molecule type" value="Genomic_DNA"/>
</dbReference>
<feature type="transmembrane region" description="Helical" evidence="1">
    <location>
        <begin position="83"/>
        <end position="100"/>
    </location>
</feature>
<feature type="transmembrane region" description="Helical" evidence="1">
    <location>
        <begin position="41"/>
        <end position="63"/>
    </location>
</feature>
<protein>
    <submittedName>
        <fullName evidence="4">VanZ family protein</fullName>
    </submittedName>
    <submittedName>
        <fullName evidence="3">VanZ like family protein</fullName>
    </submittedName>
</protein>
<feature type="transmembrane region" description="Helical" evidence="1">
    <location>
        <begin position="12"/>
        <end position="29"/>
    </location>
</feature>
<evidence type="ECO:0000256" key="1">
    <source>
        <dbReference type="SAM" id="Phobius"/>
    </source>
</evidence>
<reference evidence="3 5" key="1">
    <citation type="submission" date="2016-09" db="EMBL/GenBank/DDBJ databases">
        <title>Streptomyces platensis DSM40041, a candidate organism with high potential of specific P450 cytochromes.</title>
        <authorList>
            <person name="Grumaz C."/>
            <person name="Vainshtein Y."/>
            <person name="Kirstahler P."/>
            <person name="Sohn K."/>
        </authorList>
    </citation>
    <scope>NUCLEOTIDE SEQUENCE [LARGE SCALE GENOMIC DNA]</scope>
    <source>
        <strain evidence="3 5">DSM 40041</strain>
    </source>
</reference>
<feature type="transmembrane region" description="Helical" evidence="1">
    <location>
        <begin position="167"/>
        <end position="187"/>
    </location>
</feature>
<reference evidence="4 6" key="2">
    <citation type="submission" date="2017-09" db="EMBL/GenBank/DDBJ databases">
        <authorList>
            <person name="Lee N."/>
            <person name="Cho B.-K."/>
        </authorList>
    </citation>
    <scope>NUCLEOTIDE SEQUENCE [LARGE SCALE GENOMIC DNA]</scope>
    <source>
        <strain evidence="4 6">ATCC 23948</strain>
    </source>
</reference>
<dbReference type="Proteomes" id="UP000325458">
    <property type="component" value="Chromosome"/>
</dbReference>
<gene>
    <name evidence="3" type="ORF">BG653_06442</name>
    <name evidence="4" type="ORF">CP981_12535</name>
</gene>
<feature type="transmembrane region" description="Helical" evidence="1">
    <location>
        <begin position="105"/>
        <end position="125"/>
    </location>
</feature>
<evidence type="ECO:0000313" key="5">
    <source>
        <dbReference type="Proteomes" id="UP000194225"/>
    </source>
</evidence>
<evidence type="ECO:0000313" key="6">
    <source>
        <dbReference type="Proteomes" id="UP000325458"/>
    </source>
</evidence>
<proteinExistence type="predicted"/>
<evidence type="ECO:0000259" key="2">
    <source>
        <dbReference type="Pfam" id="PF04892"/>
    </source>
</evidence>
<dbReference type="EMBL" id="CP023691">
    <property type="protein sequence ID" value="QEV52381.1"/>
    <property type="molecule type" value="Genomic_DNA"/>
</dbReference>
<name>A0AAE6TM20_STRPT</name>
<evidence type="ECO:0000313" key="4">
    <source>
        <dbReference type="EMBL" id="QEV52381.1"/>
    </source>
</evidence>
<dbReference type="AlphaFoldDB" id="A0AAE6TM20"/>